<protein>
    <submittedName>
        <fullName evidence="1">Uncharacterized protein</fullName>
    </submittedName>
</protein>
<dbReference type="SUPFAM" id="SSF53850">
    <property type="entry name" value="Periplasmic binding protein-like II"/>
    <property type="match status" value="1"/>
</dbReference>
<gene>
    <name evidence="1" type="ORF">GAK30_01974</name>
</gene>
<comment type="caution">
    <text evidence="1">The sequence shown here is derived from an EMBL/GenBank/DDBJ whole genome shotgun (WGS) entry which is preliminary data.</text>
</comment>
<dbReference type="Proteomes" id="UP000461670">
    <property type="component" value="Unassembled WGS sequence"/>
</dbReference>
<dbReference type="Gene3D" id="3.40.190.10">
    <property type="entry name" value="Periplasmic binding protein-like II"/>
    <property type="match status" value="2"/>
</dbReference>
<organism evidence="1 2">
    <name type="scientific">Paracidovorax wautersii</name>
    <dbReference type="NCBI Taxonomy" id="1177982"/>
    <lineage>
        <taxon>Bacteria</taxon>
        <taxon>Pseudomonadati</taxon>
        <taxon>Pseudomonadota</taxon>
        <taxon>Betaproteobacteria</taxon>
        <taxon>Burkholderiales</taxon>
        <taxon>Comamonadaceae</taxon>
        <taxon>Paracidovorax</taxon>
    </lineage>
</organism>
<evidence type="ECO:0000313" key="2">
    <source>
        <dbReference type="Proteomes" id="UP000461670"/>
    </source>
</evidence>
<proteinExistence type="predicted"/>
<dbReference type="AlphaFoldDB" id="A0A7V8FNT8"/>
<dbReference type="EMBL" id="WNDQ01000024">
    <property type="protein sequence ID" value="KAF1021211.1"/>
    <property type="molecule type" value="Genomic_DNA"/>
</dbReference>
<reference evidence="2" key="1">
    <citation type="journal article" date="2020" name="MBio">
        <title>Horizontal gene transfer to a defensive symbiont with a reduced genome amongst a multipartite beetle microbiome.</title>
        <authorList>
            <person name="Waterworth S.C."/>
            <person name="Florez L.V."/>
            <person name="Rees E.R."/>
            <person name="Hertweck C."/>
            <person name="Kaltenpoth M."/>
            <person name="Kwan J.C."/>
        </authorList>
    </citation>
    <scope>NUCLEOTIDE SEQUENCE [LARGE SCALE GENOMIC DNA]</scope>
</reference>
<accession>A0A7V8FNT8</accession>
<name>A0A7V8FNT8_9BURK</name>
<sequence length="159" mass="17107">MASTYTAGPGRLAVLRGSAIAQAKDLRQASVCVQQGSPYAHTVAQQWGAVPHTYPSGIHAVSGFMAGECQALVEDEAVVTRLMAREEWRFYRVLGDAVAPDTGHAQVLLAQGDADSAQLLDRLVRHWKINGALLDARERRVGDIAFEVTQLGDGLICHS</sequence>
<evidence type="ECO:0000313" key="1">
    <source>
        <dbReference type="EMBL" id="KAF1021211.1"/>
    </source>
</evidence>